<keyword evidence="1" id="KW-0812">Transmembrane</keyword>
<gene>
    <name evidence="3" type="ORF">Vretimale_3186</name>
</gene>
<keyword evidence="1" id="KW-0472">Membrane</keyword>
<name>A0A8J4D9A4_9CHLO</name>
<proteinExistence type="predicted"/>
<evidence type="ECO:0000259" key="2">
    <source>
        <dbReference type="Pfam" id="PF05548"/>
    </source>
</evidence>
<accession>A0A8J4D9A4</accession>
<comment type="caution">
    <text evidence="3">The sequence shown here is derived from an EMBL/GenBank/DDBJ whole genome shotgun (WGS) entry which is preliminary data.</text>
</comment>
<organism evidence="3 4">
    <name type="scientific">Volvox reticuliferus</name>
    <dbReference type="NCBI Taxonomy" id="1737510"/>
    <lineage>
        <taxon>Eukaryota</taxon>
        <taxon>Viridiplantae</taxon>
        <taxon>Chlorophyta</taxon>
        <taxon>core chlorophytes</taxon>
        <taxon>Chlorophyceae</taxon>
        <taxon>CS clade</taxon>
        <taxon>Chlamydomonadales</taxon>
        <taxon>Volvocaceae</taxon>
        <taxon>Volvox</taxon>
    </lineage>
</organism>
<feature type="transmembrane region" description="Helical" evidence="1">
    <location>
        <begin position="40"/>
        <end position="59"/>
    </location>
</feature>
<reference evidence="3" key="1">
    <citation type="journal article" date="2021" name="Proc. Natl. Acad. Sci. U.S.A.">
        <title>Three genomes in the algal genus Volvox reveal the fate of a haploid sex-determining region after a transition to homothallism.</title>
        <authorList>
            <person name="Yamamoto K."/>
            <person name="Hamaji T."/>
            <person name="Kawai-Toyooka H."/>
            <person name="Matsuzaki R."/>
            <person name="Takahashi F."/>
            <person name="Nishimura Y."/>
            <person name="Kawachi M."/>
            <person name="Noguchi H."/>
            <person name="Minakuchi Y."/>
            <person name="Umen J.G."/>
            <person name="Toyoda A."/>
            <person name="Nozaki H."/>
        </authorList>
    </citation>
    <scope>NUCLEOTIDE SEQUENCE</scope>
    <source>
        <strain evidence="3">NIES-3785</strain>
    </source>
</reference>
<sequence length="661" mass="73513">VHNTLVCVDQDRRPCYLLCHLRVHRRWAGRPSLTTMGRRAILLAAVVLAGAFFGCVWAQEGRVNVTVYVEGVVTIYVSHGAQDKASFVAPPSLKSETFYTLSEKNYIDNSIAASIRVDFGSKAASLSSGDLVQAPLTISLDPNQAALLGLGLELTSVGGRRRLLSEKHEQARRMALEFHETHRSVQEIRSLVGIFQTLGVTSLGQTPTSDDPVIVDRSADKDLFIVNGQSQTISSVTFVFYSSSCGVFPSINAAKIRQWWFDAGKNASITGTLQRYYDTCSYNQLRFPKENNYVFDVDIPCTGVSPFGRYDLRTGYGNGFTLDNEFSVFSVVARDFMRRTNYQLSFEWMNFRRKIYMFPFDFQTTWFGRPGMGQLGCNFGSECSTWINIPMNSDRPDVPFIFQELGHNIGLTHSSRDICNGGKCWNDETGDPSDPMGSVWINDRDKNIACLNAPQAYKAGWATTIKNGHISAFSDLRPGMSRDFVLPAMAYNKSNMLRIVTDQGKAVVDEFVEPPQRALFVSYRVRQNASGTYDSALNEIWNNRIWVHQFDDTANGMRSSWSPVVLSALTDDIPAPDVPGWGPLPRNFTQQLPADLGGLIIRVKSKTPLAATVSVCRYLKANESGSYEICSDGLDNDCDGLVDAMDPDCANFLIKRLPPPC</sequence>
<evidence type="ECO:0000256" key="1">
    <source>
        <dbReference type="SAM" id="Phobius"/>
    </source>
</evidence>
<evidence type="ECO:0000313" key="3">
    <source>
        <dbReference type="EMBL" id="GIL97552.1"/>
    </source>
</evidence>
<dbReference type="AlphaFoldDB" id="A0A8J4D9A4"/>
<dbReference type="Pfam" id="PF05548">
    <property type="entry name" value="Peptidase_M11"/>
    <property type="match status" value="1"/>
</dbReference>
<dbReference type="EMBL" id="BNCQ01000004">
    <property type="protein sequence ID" value="GIL97552.1"/>
    <property type="molecule type" value="Genomic_DNA"/>
</dbReference>
<dbReference type="Proteomes" id="UP000722791">
    <property type="component" value="Unassembled WGS sequence"/>
</dbReference>
<protein>
    <recommendedName>
        <fullName evidence="2">Peptidase M11 gametolysin domain-containing protein</fullName>
    </recommendedName>
</protein>
<evidence type="ECO:0000313" key="4">
    <source>
        <dbReference type="Proteomes" id="UP000722791"/>
    </source>
</evidence>
<dbReference type="SUPFAM" id="SSF55486">
    <property type="entry name" value="Metalloproteases ('zincins'), catalytic domain"/>
    <property type="match status" value="1"/>
</dbReference>
<keyword evidence="1" id="KW-1133">Transmembrane helix</keyword>
<feature type="non-terminal residue" evidence="3">
    <location>
        <position position="1"/>
    </location>
</feature>
<dbReference type="InterPro" id="IPR008752">
    <property type="entry name" value="Peptidase_M11"/>
</dbReference>
<feature type="domain" description="Peptidase M11 gametolysin" evidence="2">
    <location>
        <begin position="239"/>
        <end position="556"/>
    </location>
</feature>